<evidence type="ECO:0000313" key="5">
    <source>
        <dbReference type="EMBL" id="MCU6737950.1"/>
    </source>
</evidence>
<comment type="caution">
    <text evidence="5">The sequence shown here is derived from an EMBL/GenBank/DDBJ whole genome shotgun (WGS) entry which is preliminary data.</text>
</comment>
<dbReference type="Pfam" id="PF13377">
    <property type="entry name" value="Peripla_BP_3"/>
    <property type="match status" value="1"/>
</dbReference>
<dbReference type="InterPro" id="IPR028082">
    <property type="entry name" value="Peripla_BP_I"/>
</dbReference>
<evidence type="ECO:0000256" key="2">
    <source>
        <dbReference type="ARBA" id="ARBA00023125"/>
    </source>
</evidence>
<keyword evidence="6" id="KW-1185">Reference proteome</keyword>
<protein>
    <submittedName>
        <fullName evidence="5">Substrate-binding domain-containing protein</fullName>
    </submittedName>
</protein>
<dbReference type="PANTHER" id="PTHR30146:SF109">
    <property type="entry name" value="HTH-TYPE TRANSCRIPTIONAL REGULATOR GALS"/>
    <property type="match status" value="1"/>
</dbReference>
<dbReference type="Proteomes" id="UP001208364">
    <property type="component" value="Unassembled WGS sequence"/>
</dbReference>
<evidence type="ECO:0000256" key="3">
    <source>
        <dbReference type="ARBA" id="ARBA00023163"/>
    </source>
</evidence>
<evidence type="ECO:0000313" key="6">
    <source>
        <dbReference type="Proteomes" id="UP001208364"/>
    </source>
</evidence>
<dbReference type="SUPFAM" id="SSF53822">
    <property type="entry name" value="Periplasmic binding protein-like I"/>
    <property type="match status" value="1"/>
</dbReference>
<evidence type="ECO:0000259" key="4">
    <source>
        <dbReference type="Pfam" id="PF13377"/>
    </source>
</evidence>
<gene>
    <name evidence="5" type="ORF">OCV55_04560</name>
</gene>
<dbReference type="EMBL" id="JAOQJR010000003">
    <property type="protein sequence ID" value="MCU6737950.1"/>
    <property type="molecule type" value="Genomic_DNA"/>
</dbReference>
<keyword evidence="1" id="KW-0805">Transcription regulation</keyword>
<dbReference type="InterPro" id="IPR046335">
    <property type="entry name" value="LacI/GalR-like_sensor"/>
</dbReference>
<proteinExistence type="predicted"/>
<accession>A0ABT2SSZ5</accession>
<feature type="domain" description="Transcriptional regulator LacI/GalR-like sensor" evidence="4">
    <location>
        <begin position="13"/>
        <end position="119"/>
    </location>
</feature>
<evidence type="ECO:0000256" key="1">
    <source>
        <dbReference type="ARBA" id="ARBA00023015"/>
    </source>
</evidence>
<name>A0ABT2SSZ5_9FIRM</name>
<dbReference type="Gene3D" id="3.40.50.2300">
    <property type="match status" value="1"/>
</dbReference>
<sequence length="120" mass="13179">MFPTEHDMTGDAGYSIINHIISEGRVPSTIFCINDPIAMGAMQALLDAGIKVPEDVSIIGFNDVEACNFTRPTLSTVYAPSFEMGEIGASVLHHMITGDDIHYPRRIQLPCQLKIRNSCK</sequence>
<keyword evidence="3" id="KW-0804">Transcription</keyword>
<organism evidence="5 6">
    <name type="scientific">[Clostridium] ammoniilyticum</name>
    <dbReference type="NCBI Taxonomy" id="2981784"/>
    <lineage>
        <taxon>Bacteria</taxon>
        <taxon>Bacillati</taxon>
        <taxon>Bacillota</taxon>
        <taxon>Erysipelotrichia</taxon>
        <taxon>Erysipelotrichales</taxon>
        <taxon>Coprobacillaceae</taxon>
        <taxon>Faecalibacillus</taxon>
    </lineage>
</organism>
<dbReference type="PANTHER" id="PTHR30146">
    <property type="entry name" value="LACI-RELATED TRANSCRIPTIONAL REPRESSOR"/>
    <property type="match status" value="1"/>
</dbReference>
<keyword evidence="2" id="KW-0238">DNA-binding</keyword>
<reference evidence="5 6" key="1">
    <citation type="journal article" date="2021" name="ISME Commun">
        <title>Automated analysis of genomic sequences facilitates high-throughput and comprehensive description of bacteria.</title>
        <authorList>
            <person name="Hitch T.C.A."/>
        </authorList>
    </citation>
    <scope>NUCLEOTIDE SEQUENCE [LARGE SCALE GENOMIC DNA]</scope>
    <source>
        <strain evidence="5 6">H4_15</strain>
    </source>
</reference>